<evidence type="ECO:0000259" key="13">
    <source>
        <dbReference type="Pfam" id="PF02767"/>
    </source>
</evidence>
<dbReference type="Proteomes" id="UP000008544">
    <property type="component" value="Chromosome"/>
</dbReference>
<evidence type="ECO:0000256" key="5">
    <source>
        <dbReference type="ARBA" id="ARBA00022679"/>
    </source>
</evidence>
<evidence type="ECO:0000256" key="3">
    <source>
        <dbReference type="ARBA" id="ARBA00021035"/>
    </source>
</evidence>
<dbReference type="PANTHER" id="PTHR30478">
    <property type="entry name" value="DNA POLYMERASE III SUBUNIT BETA"/>
    <property type="match status" value="1"/>
</dbReference>
<dbReference type="InterPro" id="IPR046938">
    <property type="entry name" value="DNA_clamp_sf"/>
</dbReference>
<reference evidence="16" key="1">
    <citation type="submission" date="2007-10" db="EMBL/GenBank/DDBJ databases">
        <title>Complete sequence of chromosome of Desulforudis audaxviator MP104C.</title>
        <authorList>
            <person name="Copeland A."/>
            <person name="Lucas S."/>
            <person name="Lapidus A."/>
            <person name="Barry K."/>
            <person name="Glavina del Rio T."/>
            <person name="Dalin E."/>
            <person name="Tice H."/>
            <person name="Bruce D."/>
            <person name="Pitluck S."/>
            <person name="Lowry S.R."/>
            <person name="Larimer F."/>
            <person name="Land M.L."/>
            <person name="Hauser L."/>
            <person name="Kyrpides N."/>
            <person name="Ivanova N.N."/>
            <person name="Richardson P."/>
        </authorList>
    </citation>
    <scope>NUCLEOTIDE SEQUENCE [LARGE SCALE GENOMIC DNA]</scope>
    <source>
        <strain evidence="16">MP104C</strain>
    </source>
</reference>
<keyword evidence="6 10" id="KW-0548">Nucleotidyltransferase</keyword>
<accession>B1I1H5</accession>
<evidence type="ECO:0000259" key="14">
    <source>
        <dbReference type="Pfam" id="PF02768"/>
    </source>
</evidence>
<dbReference type="PIRSF" id="PIRSF000804">
    <property type="entry name" value="DNA_pol_III_b"/>
    <property type="match status" value="1"/>
</dbReference>
<dbReference type="GO" id="GO:0005737">
    <property type="term" value="C:cytoplasm"/>
    <property type="evidence" value="ECO:0007669"/>
    <property type="project" value="UniProtKB-SubCell"/>
</dbReference>
<dbReference type="GO" id="GO:0003887">
    <property type="term" value="F:DNA-directed DNA polymerase activity"/>
    <property type="evidence" value="ECO:0007669"/>
    <property type="project" value="UniProtKB-UniRule"/>
</dbReference>
<dbReference type="GO" id="GO:0008408">
    <property type="term" value="F:3'-5' exonuclease activity"/>
    <property type="evidence" value="ECO:0007669"/>
    <property type="project" value="InterPro"/>
</dbReference>
<evidence type="ECO:0000256" key="6">
    <source>
        <dbReference type="ARBA" id="ARBA00022695"/>
    </source>
</evidence>
<evidence type="ECO:0000256" key="4">
    <source>
        <dbReference type="ARBA" id="ARBA00022490"/>
    </source>
</evidence>
<dbReference type="SMART" id="SM00480">
    <property type="entry name" value="POL3Bc"/>
    <property type="match status" value="1"/>
</dbReference>
<dbReference type="RefSeq" id="WP_012301165.1">
    <property type="nucleotide sequence ID" value="NC_010424.1"/>
</dbReference>
<keyword evidence="4 10" id="KW-0963">Cytoplasm</keyword>
<protein>
    <recommendedName>
        <fullName evidence="3 10">Beta sliding clamp</fullName>
    </recommendedName>
</protein>
<dbReference type="EMBL" id="CP000860">
    <property type="protein sequence ID" value="ACA58571.1"/>
    <property type="molecule type" value="Genomic_DNA"/>
</dbReference>
<name>B1I1H5_DESAP</name>
<dbReference type="OrthoDB" id="8421503at2"/>
<organism evidence="15 16">
    <name type="scientific">Desulforudis audaxviator (strain MP104C)</name>
    <dbReference type="NCBI Taxonomy" id="477974"/>
    <lineage>
        <taxon>Bacteria</taxon>
        <taxon>Bacillati</taxon>
        <taxon>Bacillota</taxon>
        <taxon>Clostridia</taxon>
        <taxon>Thermoanaerobacterales</taxon>
        <taxon>Candidatus Desulforudaceae</taxon>
        <taxon>Candidatus Desulforudis</taxon>
    </lineage>
</organism>
<dbReference type="CDD" id="cd00140">
    <property type="entry name" value="beta_clamp"/>
    <property type="match status" value="1"/>
</dbReference>
<feature type="region of interest" description="Disordered" evidence="11">
    <location>
        <begin position="124"/>
        <end position="143"/>
    </location>
</feature>
<feature type="domain" description="DNA polymerase III beta sliding clamp central" evidence="13">
    <location>
        <begin position="149"/>
        <end position="264"/>
    </location>
</feature>
<dbReference type="GO" id="GO:0003677">
    <property type="term" value="F:DNA binding"/>
    <property type="evidence" value="ECO:0007669"/>
    <property type="project" value="UniProtKB-UniRule"/>
</dbReference>
<feature type="domain" description="DNA polymerase III beta sliding clamp N-terminal" evidence="12">
    <location>
        <begin position="1"/>
        <end position="123"/>
    </location>
</feature>
<evidence type="ECO:0000256" key="1">
    <source>
        <dbReference type="ARBA" id="ARBA00004496"/>
    </source>
</evidence>
<keyword evidence="8 10" id="KW-0239">DNA-directed DNA polymerase</keyword>
<dbReference type="STRING" id="477974.Daud_0002"/>
<evidence type="ECO:0000256" key="11">
    <source>
        <dbReference type="SAM" id="MobiDB-lite"/>
    </source>
</evidence>
<comment type="subunit">
    <text evidence="10">Forms a ring-shaped head-to-tail homodimer around DNA.</text>
</comment>
<dbReference type="InterPro" id="IPR022637">
    <property type="entry name" value="DNA_polIII_beta_cen"/>
</dbReference>
<evidence type="ECO:0000256" key="10">
    <source>
        <dbReference type="PIRNR" id="PIRNR000804"/>
    </source>
</evidence>
<evidence type="ECO:0000313" key="15">
    <source>
        <dbReference type="EMBL" id="ACA58571.1"/>
    </source>
</evidence>
<dbReference type="Gene3D" id="3.10.150.10">
    <property type="entry name" value="DNA Polymerase III, subunit A, domain 2"/>
    <property type="match status" value="1"/>
</dbReference>
<proteinExistence type="inferred from homology"/>
<dbReference type="NCBIfam" id="TIGR00663">
    <property type="entry name" value="dnan"/>
    <property type="match status" value="1"/>
</dbReference>
<sequence>MQFQTTRESLLAGITTVMRAVNQKSPVAALSGILFEAGAGEAGQQGVSLTGSNMDLTIRRIIPAGVTVSGAVVLPARQLAEIVRRLPDVPVSITADHQKNSVELTYGRARALLNGYSAAEFPKPADPLTRVPGGRPADAGTPRLDITAPSKVFHNLFRRVIYAAGTDDLRPIFTGVLLEIDEGEIRAVATDTHRLAMHRVDYEGEPENRKMQVIVSGRALGELVRVLSQAEEEQFEVTIAENYIVFSVGPTRIISRLIVGTYPDYRQVIPKVHQTRVSGIEAPLLLQTVERAATLAQDGSPVINLHLGQGLLGVTAQSEAGSIHEEIPVELAGQELEISFNAKYLEEALRWCESTQLILDFHGPVGPAIIRPLGDGDTYLALVLPVRPF</sequence>
<dbReference type="KEGG" id="dau:Daud_0002"/>
<keyword evidence="5 10" id="KW-0808">Transferase</keyword>
<gene>
    <name evidence="15" type="ordered locus">Daud_0002</name>
</gene>
<comment type="subcellular location">
    <subcellularLocation>
        <location evidence="1 10">Cytoplasm</location>
    </subcellularLocation>
</comment>
<dbReference type="Pfam" id="PF02768">
    <property type="entry name" value="DNA_pol3_beta_3"/>
    <property type="match status" value="1"/>
</dbReference>
<dbReference type="GO" id="GO:0009360">
    <property type="term" value="C:DNA polymerase III complex"/>
    <property type="evidence" value="ECO:0007669"/>
    <property type="project" value="InterPro"/>
</dbReference>
<evidence type="ECO:0000259" key="12">
    <source>
        <dbReference type="Pfam" id="PF00712"/>
    </source>
</evidence>
<keyword evidence="9" id="KW-0238">DNA-binding</keyword>
<comment type="similarity">
    <text evidence="2 10">Belongs to the beta sliding clamp family.</text>
</comment>
<evidence type="ECO:0000313" key="16">
    <source>
        <dbReference type="Proteomes" id="UP000008544"/>
    </source>
</evidence>
<dbReference type="SUPFAM" id="SSF55979">
    <property type="entry name" value="DNA clamp"/>
    <property type="match status" value="3"/>
</dbReference>
<evidence type="ECO:0000256" key="8">
    <source>
        <dbReference type="ARBA" id="ARBA00022932"/>
    </source>
</evidence>
<dbReference type="Pfam" id="PF02767">
    <property type="entry name" value="DNA_pol3_beta_2"/>
    <property type="match status" value="1"/>
</dbReference>
<dbReference type="AlphaFoldDB" id="B1I1H5"/>
<comment type="function">
    <text evidence="10">Confers DNA tethering and processivity to DNA polymerases and other proteins. Acts as a clamp, forming a ring around DNA (a reaction catalyzed by the clamp-loading complex) which diffuses in an ATP-independent manner freely and bidirectionally along dsDNA. Initially characterized for its ability to contact the catalytic subunit of DNA polymerase III (Pol III), a complex, multichain enzyme responsible for most of the replicative synthesis in bacteria; Pol III exhibits 3'-5' exonuclease proofreading activity. The beta chain is required for initiation of replication as well as for processivity of DNA replication.</text>
</comment>
<dbReference type="eggNOG" id="COG0592">
    <property type="taxonomic scope" value="Bacteria"/>
</dbReference>
<keyword evidence="7 10" id="KW-0235">DNA replication</keyword>
<dbReference type="GO" id="GO:0006271">
    <property type="term" value="P:DNA strand elongation involved in DNA replication"/>
    <property type="evidence" value="ECO:0007669"/>
    <property type="project" value="TreeGrafter"/>
</dbReference>
<dbReference type="HOGENOM" id="CLU_038149_2_1_9"/>
<evidence type="ECO:0000256" key="9">
    <source>
        <dbReference type="ARBA" id="ARBA00023125"/>
    </source>
</evidence>
<feature type="domain" description="DNA polymerase III beta sliding clamp C-terminal" evidence="14">
    <location>
        <begin position="266"/>
        <end position="385"/>
    </location>
</feature>
<keyword evidence="16" id="KW-1185">Reference proteome</keyword>
<dbReference type="PANTHER" id="PTHR30478:SF0">
    <property type="entry name" value="BETA SLIDING CLAMP"/>
    <property type="match status" value="1"/>
</dbReference>
<evidence type="ECO:0000256" key="7">
    <source>
        <dbReference type="ARBA" id="ARBA00022705"/>
    </source>
</evidence>
<evidence type="ECO:0000256" key="2">
    <source>
        <dbReference type="ARBA" id="ARBA00010752"/>
    </source>
</evidence>
<reference evidence="15 16" key="2">
    <citation type="journal article" date="2008" name="Science">
        <title>Environmental genomics reveals a single-species ecosystem deep within Earth.</title>
        <authorList>
            <person name="Chivian D."/>
            <person name="Brodie E.L."/>
            <person name="Alm E.J."/>
            <person name="Culley D.E."/>
            <person name="Dehal P.S."/>
            <person name="Desantis T.Z."/>
            <person name="Gihring T.M."/>
            <person name="Lapidus A."/>
            <person name="Lin L.H."/>
            <person name="Lowry S.R."/>
            <person name="Moser D.P."/>
            <person name="Richardson P.M."/>
            <person name="Southam G."/>
            <person name="Wanger G."/>
            <person name="Pratt L.M."/>
            <person name="Andersen G.L."/>
            <person name="Hazen T.C."/>
            <person name="Brockman F.J."/>
            <person name="Arkin A.P."/>
            <person name="Onstott T.C."/>
        </authorList>
    </citation>
    <scope>NUCLEOTIDE SEQUENCE [LARGE SCALE GENOMIC DNA]</scope>
    <source>
        <strain evidence="15 16">MP104C</strain>
    </source>
</reference>
<dbReference type="InterPro" id="IPR001001">
    <property type="entry name" value="DNA_polIII_beta"/>
</dbReference>
<dbReference type="Pfam" id="PF00712">
    <property type="entry name" value="DNA_pol3_beta"/>
    <property type="match status" value="1"/>
</dbReference>
<dbReference type="Gene3D" id="3.70.10.10">
    <property type="match status" value="1"/>
</dbReference>
<dbReference type="InterPro" id="IPR022635">
    <property type="entry name" value="DNA_polIII_beta_C"/>
</dbReference>
<dbReference type="InterPro" id="IPR022634">
    <property type="entry name" value="DNA_polIII_beta_N"/>
</dbReference>